<evidence type="ECO:0000313" key="8">
    <source>
        <dbReference type="EMBL" id="CAH1780498.1"/>
    </source>
</evidence>
<feature type="region of interest" description="Disordered" evidence="7">
    <location>
        <begin position="195"/>
        <end position="225"/>
    </location>
</feature>
<dbReference type="GO" id="GO:0005634">
    <property type="term" value="C:nucleus"/>
    <property type="evidence" value="ECO:0007669"/>
    <property type="project" value="UniProtKB-SubCell"/>
</dbReference>
<keyword evidence="3" id="KW-0677">Repeat</keyword>
<feature type="compositionally biased region" description="Polar residues" evidence="7">
    <location>
        <begin position="166"/>
        <end position="180"/>
    </location>
</feature>
<dbReference type="GO" id="GO:0008270">
    <property type="term" value="F:zinc ion binding"/>
    <property type="evidence" value="ECO:0007669"/>
    <property type="project" value="UniProtKB-KW"/>
</dbReference>
<sequence length="891" mass="100341">MANQISEASSEEYDFTDMMEVVTSYKCLFCAFTSTIPTEVNKHVKRVHSQNIRHTRAVANVVPEQPPQIVEDSETIIEVTEAHEPEETVMSQEISENTNSGMAIHSDGSDTQHQTLIVEANEDNPMQIVEDVTRNEHIDVVTTDGATASIPLLTLSNGKSIAVMSDSSTQVTSGSDQTDSISRELPEGSVRLIDESEQNKMENTPLVQNFGSQVESDQSSETSKNKDELFLCGQCSLGFPNIDDCKAHMITDHGFNISASMESSSGKVDTGTQMEPKKKPGRKRKDEEAELTIIKDEPEQEQEIYKTASGRRTKRPRKNEYHFYDYSKRRKHYEEATELKSKYMLQCPWKCGAKFCSNEGLQIHVECHMEKNVGDGFMCSVCKQEFPRWPPCRIHLYKQHNIDADMQTCDVCQFKTDCIGKLLTHKEIHSETRPYKCSVCDKGFKQLAQMKNHEVFHRQKPDYIEDEKKDKKWYDNRKCNICNTIFANYKTLKIHIEIVHEKLKPYQCPYCEHQSSRKAMLDLHVRGHTGEKPYKCEFCEYATGDHNCLRRHKMRHTGEKPYKCAYCPYTCIQAISLKTHMQNKHNNEGPGVFACDLCSYRTVNANSWERHKNDHKCGLIETVSVHGNQNQQEQQSQQPRPAISLETAEDVEKAQQEGQLIQVEVTAATDDNQQVQLIQPIDQVDAAAIAGLQQAEAAPYAQVDINAAQLIYSALNHLSQSTDVKAKTENENEPTMVTIQFAEGHTMEAPSRILSSLDMSGERVYLVADDSHNNEVNLSAQPSTVNAQDVGIDVQTSTINAQDVGINVHTSTINAQDVGINAQDVDIDVQTSTINAQDVGINVQDVAVNIQNSNINFETENKSEHLRTLVTQAGSITAKHEQVVEILDKVQ</sequence>
<comment type="caution">
    <text evidence="8">The sequence shown here is derived from an EMBL/GenBank/DDBJ whole genome shotgun (WGS) entry which is preliminary data.</text>
</comment>
<keyword evidence="4" id="KW-0863">Zinc-finger</keyword>
<dbReference type="InterPro" id="IPR013087">
    <property type="entry name" value="Znf_C2H2_type"/>
</dbReference>
<name>A0A8J1UNI4_OWEFU</name>
<evidence type="ECO:0000256" key="3">
    <source>
        <dbReference type="ARBA" id="ARBA00022737"/>
    </source>
</evidence>
<dbReference type="PANTHER" id="PTHR24409">
    <property type="entry name" value="ZINC FINGER PROTEIN 142"/>
    <property type="match status" value="1"/>
</dbReference>
<reference evidence="8" key="1">
    <citation type="submission" date="2022-03" db="EMBL/GenBank/DDBJ databases">
        <authorList>
            <person name="Martin C."/>
        </authorList>
    </citation>
    <scope>NUCLEOTIDE SEQUENCE</scope>
</reference>
<comment type="subcellular location">
    <subcellularLocation>
        <location evidence="1">Nucleus</location>
    </subcellularLocation>
</comment>
<dbReference type="Gene3D" id="3.30.160.60">
    <property type="entry name" value="Classic Zinc Finger"/>
    <property type="match status" value="5"/>
</dbReference>
<feature type="compositionally biased region" description="Polar residues" evidence="7">
    <location>
        <begin position="261"/>
        <end position="273"/>
    </location>
</feature>
<dbReference type="AlphaFoldDB" id="A0A8J1UNI4"/>
<evidence type="ECO:0000313" key="9">
    <source>
        <dbReference type="Proteomes" id="UP000749559"/>
    </source>
</evidence>
<evidence type="ECO:0000256" key="6">
    <source>
        <dbReference type="ARBA" id="ARBA00023242"/>
    </source>
</evidence>
<dbReference type="Proteomes" id="UP000749559">
    <property type="component" value="Unassembled WGS sequence"/>
</dbReference>
<dbReference type="PANTHER" id="PTHR24409:SF295">
    <property type="entry name" value="AZ2-RELATED"/>
    <property type="match status" value="1"/>
</dbReference>
<dbReference type="GO" id="GO:0000977">
    <property type="term" value="F:RNA polymerase II transcription regulatory region sequence-specific DNA binding"/>
    <property type="evidence" value="ECO:0007669"/>
    <property type="project" value="TreeGrafter"/>
</dbReference>
<feature type="compositionally biased region" description="Polar residues" evidence="7">
    <location>
        <begin position="201"/>
        <end position="222"/>
    </location>
</feature>
<protein>
    <submittedName>
        <fullName evidence="8">Uncharacterized protein</fullName>
    </submittedName>
</protein>
<dbReference type="SUPFAM" id="SSF57667">
    <property type="entry name" value="beta-beta-alpha zinc fingers"/>
    <property type="match status" value="4"/>
</dbReference>
<dbReference type="InterPro" id="IPR036236">
    <property type="entry name" value="Znf_C2H2_sf"/>
</dbReference>
<evidence type="ECO:0000256" key="1">
    <source>
        <dbReference type="ARBA" id="ARBA00004123"/>
    </source>
</evidence>
<dbReference type="Pfam" id="PF00096">
    <property type="entry name" value="zf-C2H2"/>
    <property type="match status" value="2"/>
</dbReference>
<dbReference type="EMBL" id="CAIIXF020000003">
    <property type="protein sequence ID" value="CAH1780498.1"/>
    <property type="molecule type" value="Genomic_DNA"/>
</dbReference>
<accession>A0A8J1UNI4</accession>
<dbReference type="PROSITE" id="PS50157">
    <property type="entry name" value="ZINC_FINGER_C2H2_2"/>
    <property type="match status" value="6"/>
</dbReference>
<evidence type="ECO:0000256" key="2">
    <source>
        <dbReference type="ARBA" id="ARBA00022723"/>
    </source>
</evidence>
<keyword evidence="5" id="KW-0862">Zinc</keyword>
<gene>
    <name evidence="8" type="ORF">OFUS_LOCUS7186</name>
</gene>
<keyword evidence="2" id="KW-0479">Metal-binding</keyword>
<dbReference type="FunFam" id="3.30.160.60:FF:000145">
    <property type="entry name" value="Zinc finger protein 574"/>
    <property type="match status" value="1"/>
</dbReference>
<keyword evidence="9" id="KW-1185">Reference proteome</keyword>
<evidence type="ECO:0000256" key="7">
    <source>
        <dbReference type="SAM" id="MobiDB-lite"/>
    </source>
</evidence>
<organism evidence="8 9">
    <name type="scientific">Owenia fusiformis</name>
    <name type="common">Polychaete worm</name>
    <dbReference type="NCBI Taxonomy" id="6347"/>
    <lineage>
        <taxon>Eukaryota</taxon>
        <taxon>Metazoa</taxon>
        <taxon>Spiralia</taxon>
        <taxon>Lophotrochozoa</taxon>
        <taxon>Annelida</taxon>
        <taxon>Polychaeta</taxon>
        <taxon>Sedentaria</taxon>
        <taxon>Canalipalpata</taxon>
        <taxon>Sabellida</taxon>
        <taxon>Oweniida</taxon>
        <taxon>Oweniidae</taxon>
        <taxon>Owenia</taxon>
    </lineage>
</organism>
<proteinExistence type="predicted"/>
<dbReference type="GO" id="GO:0000981">
    <property type="term" value="F:DNA-binding transcription factor activity, RNA polymerase II-specific"/>
    <property type="evidence" value="ECO:0007669"/>
    <property type="project" value="TreeGrafter"/>
</dbReference>
<feature type="region of interest" description="Disordered" evidence="7">
    <location>
        <begin position="261"/>
        <end position="288"/>
    </location>
</feature>
<dbReference type="OrthoDB" id="5876240at2759"/>
<dbReference type="FunFam" id="3.30.160.60:FF:000446">
    <property type="entry name" value="Zinc finger protein"/>
    <property type="match status" value="2"/>
</dbReference>
<evidence type="ECO:0000256" key="5">
    <source>
        <dbReference type="ARBA" id="ARBA00022833"/>
    </source>
</evidence>
<dbReference type="SMART" id="SM00355">
    <property type="entry name" value="ZnF_C2H2"/>
    <property type="match status" value="11"/>
</dbReference>
<feature type="region of interest" description="Disordered" evidence="7">
    <location>
        <begin position="166"/>
        <end position="185"/>
    </location>
</feature>
<keyword evidence="6" id="KW-0539">Nucleus</keyword>
<evidence type="ECO:0000256" key="4">
    <source>
        <dbReference type="ARBA" id="ARBA00022771"/>
    </source>
</evidence>
<dbReference type="PROSITE" id="PS00028">
    <property type="entry name" value="ZINC_FINGER_C2H2_1"/>
    <property type="match status" value="5"/>
</dbReference>